<reference evidence="8" key="3">
    <citation type="submission" date="2015-06" db="UniProtKB">
        <authorList>
            <consortium name="EnsemblProtists"/>
        </authorList>
    </citation>
    <scope>IDENTIFICATION</scope>
</reference>
<evidence type="ECO:0000256" key="5">
    <source>
        <dbReference type="ARBA" id="ARBA00022694"/>
    </source>
</evidence>
<reference evidence="9" key="2">
    <citation type="submission" date="2012-11" db="EMBL/GenBank/DDBJ databases">
        <authorList>
            <person name="Kuo A."/>
            <person name="Curtis B.A."/>
            <person name="Tanifuji G."/>
            <person name="Burki F."/>
            <person name="Gruber A."/>
            <person name="Irimia M."/>
            <person name="Maruyama S."/>
            <person name="Arias M.C."/>
            <person name="Ball S.G."/>
            <person name="Gile G.H."/>
            <person name="Hirakawa Y."/>
            <person name="Hopkins J.F."/>
            <person name="Rensing S.A."/>
            <person name="Schmutz J."/>
            <person name="Symeonidi A."/>
            <person name="Elias M."/>
            <person name="Eveleigh R.J."/>
            <person name="Herman E.K."/>
            <person name="Klute M.J."/>
            <person name="Nakayama T."/>
            <person name="Obornik M."/>
            <person name="Reyes-Prieto A."/>
            <person name="Armbrust E.V."/>
            <person name="Aves S.J."/>
            <person name="Beiko R.G."/>
            <person name="Coutinho P."/>
            <person name="Dacks J.B."/>
            <person name="Durnford D.G."/>
            <person name="Fast N.M."/>
            <person name="Green B.R."/>
            <person name="Grisdale C."/>
            <person name="Hempe F."/>
            <person name="Henrissat B."/>
            <person name="Hoppner M.P."/>
            <person name="Ishida K.-I."/>
            <person name="Kim E."/>
            <person name="Koreny L."/>
            <person name="Kroth P.G."/>
            <person name="Liu Y."/>
            <person name="Malik S.-B."/>
            <person name="Maier U.G."/>
            <person name="McRose D."/>
            <person name="Mock T."/>
            <person name="Neilson J.A."/>
            <person name="Onodera N.T."/>
            <person name="Poole A.M."/>
            <person name="Pritham E.J."/>
            <person name="Richards T.A."/>
            <person name="Rocap G."/>
            <person name="Roy S.W."/>
            <person name="Sarai C."/>
            <person name="Schaack S."/>
            <person name="Shirato S."/>
            <person name="Slamovits C.H."/>
            <person name="Spencer D.F."/>
            <person name="Suzuki S."/>
            <person name="Worden A.Z."/>
            <person name="Zauner S."/>
            <person name="Barry K."/>
            <person name="Bell C."/>
            <person name="Bharti A.K."/>
            <person name="Crow J.A."/>
            <person name="Grimwood J."/>
            <person name="Kramer R."/>
            <person name="Lindquist E."/>
            <person name="Lucas S."/>
            <person name="Salamov A."/>
            <person name="McFadden G.I."/>
            <person name="Lane C.E."/>
            <person name="Keeling P.J."/>
            <person name="Gray M.W."/>
            <person name="Grigoriev I.V."/>
            <person name="Archibald J.M."/>
        </authorList>
    </citation>
    <scope>NUCLEOTIDE SEQUENCE</scope>
    <source>
        <strain evidence="9">CCMP2712</strain>
    </source>
</reference>
<evidence type="ECO:0000313" key="8">
    <source>
        <dbReference type="EnsemblProtists" id="EKX52374"/>
    </source>
</evidence>
<dbReference type="GO" id="GO:0005739">
    <property type="term" value="C:mitochondrion"/>
    <property type="evidence" value="ECO:0007669"/>
    <property type="project" value="TreeGrafter"/>
</dbReference>
<keyword evidence="9" id="KW-1185">Reference proteome</keyword>
<reference evidence="7 9" key="1">
    <citation type="journal article" date="2012" name="Nature">
        <title>Algal genomes reveal evolutionary mosaicism and the fate of nucleomorphs.</title>
        <authorList>
            <consortium name="DOE Joint Genome Institute"/>
            <person name="Curtis B.A."/>
            <person name="Tanifuji G."/>
            <person name="Burki F."/>
            <person name="Gruber A."/>
            <person name="Irimia M."/>
            <person name="Maruyama S."/>
            <person name="Arias M.C."/>
            <person name="Ball S.G."/>
            <person name="Gile G.H."/>
            <person name="Hirakawa Y."/>
            <person name="Hopkins J.F."/>
            <person name="Kuo A."/>
            <person name="Rensing S.A."/>
            <person name="Schmutz J."/>
            <person name="Symeonidi A."/>
            <person name="Elias M."/>
            <person name="Eveleigh R.J."/>
            <person name="Herman E.K."/>
            <person name="Klute M.J."/>
            <person name="Nakayama T."/>
            <person name="Obornik M."/>
            <person name="Reyes-Prieto A."/>
            <person name="Armbrust E.V."/>
            <person name="Aves S.J."/>
            <person name="Beiko R.G."/>
            <person name="Coutinho P."/>
            <person name="Dacks J.B."/>
            <person name="Durnford D.G."/>
            <person name="Fast N.M."/>
            <person name="Green B.R."/>
            <person name="Grisdale C.J."/>
            <person name="Hempel F."/>
            <person name="Henrissat B."/>
            <person name="Hoppner M.P."/>
            <person name="Ishida K."/>
            <person name="Kim E."/>
            <person name="Koreny L."/>
            <person name="Kroth P.G."/>
            <person name="Liu Y."/>
            <person name="Malik S.B."/>
            <person name="Maier U.G."/>
            <person name="McRose D."/>
            <person name="Mock T."/>
            <person name="Neilson J.A."/>
            <person name="Onodera N.T."/>
            <person name="Poole A.M."/>
            <person name="Pritham E.J."/>
            <person name="Richards T.A."/>
            <person name="Rocap G."/>
            <person name="Roy S.W."/>
            <person name="Sarai C."/>
            <person name="Schaack S."/>
            <person name="Shirato S."/>
            <person name="Slamovits C.H."/>
            <person name="Spencer D.F."/>
            <person name="Suzuki S."/>
            <person name="Worden A.Z."/>
            <person name="Zauner S."/>
            <person name="Barry K."/>
            <person name="Bell C."/>
            <person name="Bharti A.K."/>
            <person name="Crow J.A."/>
            <person name="Grimwood J."/>
            <person name="Kramer R."/>
            <person name="Lindquist E."/>
            <person name="Lucas S."/>
            <person name="Salamov A."/>
            <person name="McFadden G.I."/>
            <person name="Lane C.E."/>
            <person name="Keeling P.J."/>
            <person name="Gray M.W."/>
            <person name="Grigoriev I.V."/>
            <person name="Archibald J.M."/>
        </authorList>
    </citation>
    <scope>NUCLEOTIDE SEQUENCE</scope>
    <source>
        <strain evidence="7 9">CCMP2712</strain>
    </source>
</reference>
<evidence type="ECO:0000256" key="4">
    <source>
        <dbReference type="ARBA" id="ARBA00022691"/>
    </source>
</evidence>
<evidence type="ECO:0000259" key="6">
    <source>
        <dbReference type="Pfam" id="PF08704"/>
    </source>
</evidence>
<dbReference type="KEGG" id="gtt:GUITHDRAFT_102275"/>
<dbReference type="GeneID" id="17308856"/>
<dbReference type="EnsemblProtists" id="EKX52374">
    <property type="protein sequence ID" value="EKX52374"/>
    <property type="gene ID" value="GUITHDRAFT_102275"/>
</dbReference>
<keyword evidence="4" id="KW-0949">S-adenosyl-L-methionine</keyword>
<dbReference type="eggNOG" id="KOG2915">
    <property type="taxonomic scope" value="Eukaryota"/>
</dbReference>
<dbReference type="PANTHER" id="PTHR12133:SF1">
    <property type="entry name" value="TRNA (ADENINE(58)-N(1))-METHYLTRANSFERASE, MITOCHONDRIAL"/>
    <property type="match status" value="1"/>
</dbReference>
<dbReference type="OrthoDB" id="5585464at2759"/>
<keyword evidence="3" id="KW-0808">Transferase</keyword>
<dbReference type="EMBL" id="JH992973">
    <property type="protein sequence ID" value="EKX52374.1"/>
    <property type="molecule type" value="Genomic_DNA"/>
</dbReference>
<dbReference type="EC" id="2.1.1.220" evidence="1"/>
<dbReference type="OMA" id="RPDHRMI"/>
<dbReference type="AlphaFoldDB" id="L1JVN9"/>
<dbReference type="Pfam" id="PF08704">
    <property type="entry name" value="GCD14"/>
    <property type="match status" value="2"/>
</dbReference>
<name>L1JVN9_GUITC</name>
<dbReference type="Proteomes" id="UP000011087">
    <property type="component" value="Unassembled WGS sequence"/>
</dbReference>
<dbReference type="PANTHER" id="PTHR12133">
    <property type="entry name" value="TRNA (ADENINE(58)-N(1))-METHYLTRANSFERASE"/>
    <property type="match status" value="1"/>
</dbReference>
<dbReference type="STRING" id="905079.L1JVN9"/>
<dbReference type="RefSeq" id="XP_005839354.1">
    <property type="nucleotide sequence ID" value="XM_005839297.1"/>
</dbReference>
<evidence type="ECO:0000313" key="7">
    <source>
        <dbReference type="EMBL" id="EKX52374.1"/>
    </source>
</evidence>
<dbReference type="Gene3D" id="3.40.50.150">
    <property type="entry name" value="Vaccinia Virus protein VP39"/>
    <property type="match status" value="1"/>
</dbReference>
<accession>L1JVN9</accession>
<dbReference type="PROSITE" id="PS51620">
    <property type="entry name" value="SAM_TRM61"/>
    <property type="match status" value="1"/>
</dbReference>
<evidence type="ECO:0000313" key="9">
    <source>
        <dbReference type="Proteomes" id="UP000011087"/>
    </source>
</evidence>
<keyword evidence="2" id="KW-0489">Methyltransferase</keyword>
<gene>
    <name evidence="7" type="ORF">GUITHDRAFT_102275</name>
</gene>
<dbReference type="InterPro" id="IPR029063">
    <property type="entry name" value="SAM-dependent_MTases_sf"/>
</dbReference>
<feature type="domain" description="tRNA (adenine(58)-N(1))-methyltransferase catalytic subunit TRM61 C-terminal" evidence="6">
    <location>
        <begin position="40"/>
        <end position="108"/>
    </location>
</feature>
<organism evidence="7">
    <name type="scientific">Guillardia theta (strain CCMP2712)</name>
    <name type="common">Cryptophyte</name>
    <dbReference type="NCBI Taxonomy" id="905079"/>
    <lineage>
        <taxon>Eukaryota</taxon>
        <taxon>Cryptophyceae</taxon>
        <taxon>Pyrenomonadales</taxon>
        <taxon>Geminigeraceae</taxon>
        <taxon>Guillardia</taxon>
    </lineage>
</organism>
<evidence type="ECO:0000256" key="1">
    <source>
        <dbReference type="ARBA" id="ARBA00012796"/>
    </source>
</evidence>
<dbReference type="InterPro" id="IPR014816">
    <property type="entry name" value="tRNA_MeTrfase_Gcd14"/>
</dbReference>
<dbReference type="PaxDb" id="55529-EKX52374"/>
<keyword evidence="5" id="KW-0819">tRNA processing</keyword>
<dbReference type="GO" id="GO:0031515">
    <property type="term" value="C:tRNA (m1A) methyltransferase complex"/>
    <property type="evidence" value="ECO:0007669"/>
    <property type="project" value="InterPro"/>
</dbReference>
<evidence type="ECO:0000256" key="2">
    <source>
        <dbReference type="ARBA" id="ARBA00022603"/>
    </source>
</evidence>
<dbReference type="HOGENOM" id="CLU_025402_0_1_1"/>
<dbReference type="GO" id="GO:0160107">
    <property type="term" value="F:tRNA (adenine(58)-N1)-methyltransferase activity"/>
    <property type="evidence" value="ECO:0007669"/>
    <property type="project" value="UniProtKB-EC"/>
</dbReference>
<protein>
    <recommendedName>
        <fullName evidence="1">tRNA (adenine(58)-N(1))-methyltransferase</fullName>
        <ecNumber evidence="1">2.1.1.220</ecNumber>
    </recommendedName>
</protein>
<evidence type="ECO:0000256" key="3">
    <source>
        <dbReference type="ARBA" id="ARBA00022679"/>
    </source>
</evidence>
<dbReference type="GO" id="GO:0030488">
    <property type="term" value="P:tRNA methylation"/>
    <property type="evidence" value="ECO:0007669"/>
    <property type="project" value="InterPro"/>
</dbReference>
<sequence length="250" mass="27440">MNGEFHSHMGKVKHHDVMRTGFGGMVHTHRGKSLLACPLTLEEYVLNMPRSATPIYPKDAAAIVMLADLENGMRVIESGTGSGGLSLFLSRAVGPDGVVWSFDRRVDSLRNAARNISTWLSRNSASPMEEEQGSGDSSKDLAGFTPDFRTGNVLLHHLDLCDADLPHECADAIILDMMEPWLALSRAEKALKYSGSLILLCPNITQITFFMDALSNSGLSLTLTRVLEVSHRTWDVKLPVAHPSFRQVLV</sequence>
<dbReference type="InterPro" id="IPR049470">
    <property type="entry name" value="TRM61_C"/>
</dbReference>
<feature type="domain" description="tRNA (adenine(58)-N(1))-methyltransferase catalytic subunit TRM61 C-terminal" evidence="6">
    <location>
        <begin position="151"/>
        <end position="238"/>
    </location>
</feature>
<dbReference type="SUPFAM" id="SSF53335">
    <property type="entry name" value="S-adenosyl-L-methionine-dependent methyltransferases"/>
    <property type="match status" value="1"/>
</dbReference>
<proteinExistence type="predicted"/>